<dbReference type="InParanoid" id="A0A0C9ZT92"/>
<reference evidence="1 2" key="1">
    <citation type="submission" date="2014-04" db="EMBL/GenBank/DDBJ databases">
        <authorList>
            <consortium name="DOE Joint Genome Institute"/>
            <person name="Kuo A."/>
            <person name="Ruytinx J."/>
            <person name="Rineau F."/>
            <person name="Colpaert J."/>
            <person name="Kohler A."/>
            <person name="Nagy L.G."/>
            <person name="Floudas D."/>
            <person name="Copeland A."/>
            <person name="Barry K.W."/>
            <person name="Cichocki N."/>
            <person name="Veneault-Fourrey C."/>
            <person name="LaButti K."/>
            <person name="Lindquist E.A."/>
            <person name="Lipzen A."/>
            <person name="Lundell T."/>
            <person name="Morin E."/>
            <person name="Murat C."/>
            <person name="Sun H."/>
            <person name="Tunlid A."/>
            <person name="Henrissat B."/>
            <person name="Grigoriev I.V."/>
            <person name="Hibbett D.S."/>
            <person name="Martin F."/>
            <person name="Nordberg H.P."/>
            <person name="Cantor M.N."/>
            <person name="Hua S.X."/>
        </authorList>
    </citation>
    <scope>NUCLEOTIDE SEQUENCE [LARGE SCALE GENOMIC DNA]</scope>
    <source>
        <strain evidence="1 2">UH-Slu-Lm8-n1</strain>
    </source>
</reference>
<gene>
    <name evidence="1" type="ORF">CY34DRAFT_19018</name>
</gene>
<dbReference type="AlphaFoldDB" id="A0A0C9ZT92"/>
<proteinExistence type="predicted"/>
<organism evidence="1 2">
    <name type="scientific">Suillus luteus UH-Slu-Lm8-n1</name>
    <dbReference type="NCBI Taxonomy" id="930992"/>
    <lineage>
        <taxon>Eukaryota</taxon>
        <taxon>Fungi</taxon>
        <taxon>Dikarya</taxon>
        <taxon>Basidiomycota</taxon>
        <taxon>Agaricomycotina</taxon>
        <taxon>Agaricomycetes</taxon>
        <taxon>Agaricomycetidae</taxon>
        <taxon>Boletales</taxon>
        <taxon>Suillineae</taxon>
        <taxon>Suillaceae</taxon>
        <taxon>Suillus</taxon>
    </lineage>
</organism>
<dbReference type="HOGENOM" id="CLU_2185672_0_0_1"/>
<accession>A0A0C9ZT92</accession>
<protein>
    <submittedName>
        <fullName evidence="1">Uncharacterized protein</fullName>
    </submittedName>
</protein>
<name>A0A0C9ZT92_9AGAM</name>
<reference evidence="2" key="2">
    <citation type="submission" date="2015-01" db="EMBL/GenBank/DDBJ databases">
        <title>Evolutionary Origins and Diversification of the Mycorrhizal Mutualists.</title>
        <authorList>
            <consortium name="DOE Joint Genome Institute"/>
            <consortium name="Mycorrhizal Genomics Consortium"/>
            <person name="Kohler A."/>
            <person name="Kuo A."/>
            <person name="Nagy L.G."/>
            <person name="Floudas D."/>
            <person name="Copeland A."/>
            <person name="Barry K.W."/>
            <person name="Cichocki N."/>
            <person name="Veneault-Fourrey C."/>
            <person name="LaButti K."/>
            <person name="Lindquist E.A."/>
            <person name="Lipzen A."/>
            <person name="Lundell T."/>
            <person name="Morin E."/>
            <person name="Murat C."/>
            <person name="Riley R."/>
            <person name="Ohm R."/>
            <person name="Sun H."/>
            <person name="Tunlid A."/>
            <person name="Henrissat B."/>
            <person name="Grigoriev I.V."/>
            <person name="Hibbett D.S."/>
            <person name="Martin F."/>
        </authorList>
    </citation>
    <scope>NUCLEOTIDE SEQUENCE [LARGE SCALE GENOMIC DNA]</scope>
    <source>
        <strain evidence="2">UH-Slu-Lm8-n1</strain>
    </source>
</reference>
<dbReference type="Proteomes" id="UP000054485">
    <property type="component" value="Unassembled WGS sequence"/>
</dbReference>
<dbReference type="OrthoDB" id="2693272at2759"/>
<evidence type="ECO:0000313" key="1">
    <source>
        <dbReference type="EMBL" id="KIK32491.1"/>
    </source>
</evidence>
<dbReference type="EMBL" id="KN836224">
    <property type="protein sequence ID" value="KIK32491.1"/>
    <property type="molecule type" value="Genomic_DNA"/>
</dbReference>
<keyword evidence="2" id="KW-1185">Reference proteome</keyword>
<evidence type="ECO:0000313" key="2">
    <source>
        <dbReference type="Proteomes" id="UP000054485"/>
    </source>
</evidence>
<sequence>MSSIINKTDTISVCGDTIFLNINNVLPTWTHYCFKLDVDTPGTKTIVFRVRQPQEPDSKPMETKLKQEVEENDAIKFEEEDTMVTDVEDISDVKVKDEDEDAVKDLQLS</sequence>